<comment type="caution">
    <text evidence="1">The sequence shown here is derived from an EMBL/GenBank/DDBJ whole genome shotgun (WGS) entry which is preliminary data.</text>
</comment>
<dbReference type="InterPro" id="IPR029044">
    <property type="entry name" value="Nucleotide-diphossugar_trans"/>
</dbReference>
<protein>
    <submittedName>
        <fullName evidence="1">Glycosyltransferase family 2 protein</fullName>
    </submittedName>
</protein>
<organism evidence="1 2">
    <name type="scientific">Halobaculum lipolyticum</name>
    <dbReference type="NCBI Taxonomy" id="3032001"/>
    <lineage>
        <taxon>Archaea</taxon>
        <taxon>Methanobacteriati</taxon>
        <taxon>Methanobacteriota</taxon>
        <taxon>Stenosarchaea group</taxon>
        <taxon>Halobacteria</taxon>
        <taxon>Halobacteriales</taxon>
        <taxon>Haloferacaceae</taxon>
        <taxon>Halobaculum</taxon>
    </lineage>
</organism>
<dbReference type="Gene3D" id="3.90.550.10">
    <property type="entry name" value="Spore Coat Polysaccharide Biosynthesis Protein SpsA, Chain A"/>
    <property type="match status" value="1"/>
</dbReference>
<evidence type="ECO:0000313" key="1">
    <source>
        <dbReference type="EMBL" id="MFC7069358.1"/>
    </source>
</evidence>
<keyword evidence="2" id="KW-1185">Reference proteome</keyword>
<dbReference type="AlphaFoldDB" id="A0ABD5W8V2"/>
<dbReference type="SUPFAM" id="SSF53448">
    <property type="entry name" value="Nucleotide-diphospho-sugar transferases"/>
    <property type="match status" value="1"/>
</dbReference>
<dbReference type="RefSeq" id="WP_284031998.1">
    <property type="nucleotide sequence ID" value="NZ_CP126154.1"/>
</dbReference>
<name>A0ABD5W8V2_9EURY</name>
<proteinExistence type="predicted"/>
<evidence type="ECO:0000313" key="2">
    <source>
        <dbReference type="Proteomes" id="UP001596461"/>
    </source>
</evidence>
<sequence length="324" mass="37526">MSRASGNGSTVTENPFDDWELTTPVALMVYDRPEHTARVFERIADAEPPTLLVVADGPKPGDERDRERCRETRAVTEDVDWDCTVHREYAETNMGIKERFQSGLDWVFDTVDEAIILEDDCLPNRSFFRFIEEMLDEYRDDERVMDVCGSNHLGSWKENEQDYHFTRYGGIWGWGTWADRWELCRQEMDGWEDADVRDLARGYWGGGDHWRYNRNLYSRTDSGRIVTWDYQWGFTRAVNWGLTVVPSKNLVSNIGFGEAATNTTTTESEMSSVPTSELEFPLTRRGGVGSDAGYDEAFYRLTTSVWDRHLPLQLVKNLYNDLTR</sequence>
<dbReference type="GeneID" id="81123819"/>
<dbReference type="EMBL" id="JBHTAH010000004">
    <property type="protein sequence ID" value="MFC7069358.1"/>
    <property type="molecule type" value="Genomic_DNA"/>
</dbReference>
<gene>
    <name evidence="1" type="ORF">ACFQL9_06865</name>
</gene>
<reference evidence="1 2" key="1">
    <citation type="journal article" date="2019" name="Int. J. Syst. Evol. Microbiol.">
        <title>The Global Catalogue of Microorganisms (GCM) 10K type strain sequencing project: providing services to taxonomists for standard genome sequencing and annotation.</title>
        <authorList>
            <consortium name="The Broad Institute Genomics Platform"/>
            <consortium name="The Broad Institute Genome Sequencing Center for Infectious Disease"/>
            <person name="Wu L."/>
            <person name="Ma J."/>
        </authorList>
    </citation>
    <scope>NUCLEOTIDE SEQUENCE [LARGE SCALE GENOMIC DNA]</scope>
    <source>
        <strain evidence="1 2">DT31</strain>
    </source>
</reference>
<accession>A0ABD5W8V2</accession>
<dbReference type="Proteomes" id="UP001596461">
    <property type="component" value="Unassembled WGS sequence"/>
</dbReference>